<dbReference type="PROSITE" id="PS50977">
    <property type="entry name" value="HTH_TETR_2"/>
    <property type="match status" value="1"/>
</dbReference>
<dbReference type="InterPro" id="IPR009057">
    <property type="entry name" value="Homeodomain-like_sf"/>
</dbReference>
<dbReference type="PRINTS" id="PR00455">
    <property type="entry name" value="HTHTETR"/>
</dbReference>
<gene>
    <name evidence="4" type="ORF">PCIT_a4082</name>
</gene>
<dbReference type="GO" id="GO:0003677">
    <property type="term" value="F:DNA binding"/>
    <property type="evidence" value="ECO:0007669"/>
    <property type="project" value="UniProtKB-UniRule"/>
</dbReference>
<evidence type="ECO:0000256" key="2">
    <source>
        <dbReference type="PROSITE-ProRule" id="PRU00335"/>
    </source>
</evidence>
<evidence type="ECO:0000313" key="4">
    <source>
        <dbReference type="EMBL" id="KAF7771492.1"/>
    </source>
</evidence>
<dbReference type="Pfam" id="PF00440">
    <property type="entry name" value="TetR_N"/>
    <property type="match status" value="1"/>
</dbReference>
<proteinExistence type="predicted"/>
<keyword evidence="1 2" id="KW-0238">DNA-binding</keyword>
<name>A0AAD4AIR7_9GAMM</name>
<dbReference type="AlphaFoldDB" id="A0AAD4AIR7"/>
<dbReference type="Proteomes" id="UP000016487">
    <property type="component" value="Unassembled WGS sequence"/>
</dbReference>
<sequence>MGNFMNKREKTYLAILDASWSLFNEYGYNETTTRQISQRAGVATGTVFSHFPSKAEILKVAMYRKIEDVIKNAALSDTHHTPRLKLRHYAKHLYAFYLENREFSKELVVCILWQQAYFLDQLDAFKLTLYSETQYDAAQANIMMDCYFMTLLQGLCNEVQTADEMVRVLSNKLHLIQK</sequence>
<accession>A0AAD4AIR7</accession>
<dbReference type="Gene3D" id="1.10.357.10">
    <property type="entry name" value="Tetracycline Repressor, domain 2"/>
    <property type="match status" value="1"/>
</dbReference>
<feature type="domain" description="HTH tetR-type" evidence="3">
    <location>
        <begin position="9"/>
        <end position="69"/>
    </location>
</feature>
<dbReference type="PROSITE" id="PS01081">
    <property type="entry name" value="HTH_TETR_1"/>
    <property type="match status" value="1"/>
</dbReference>
<organism evidence="4 5">
    <name type="scientific">Pseudoalteromonas citrea</name>
    <dbReference type="NCBI Taxonomy" id="43655"/>
    <lineage>
        <taxon>Bacteria</taxon>
        <taxon>Pseudomonadati</taxon>
        <taxon>Pseudomonadota</taxon>
        <taxon>Gammaproteobacteria</taxon>
        <taxon>Alteromonadales</taxon>
        <taxon>Pseudoalteromonadaceae</taxon>
        <taxon>Pseudoalteromonas</taxon>
    </lineage>
</organism>
<feature type="DNA-binding region" description="H-T-H motif" evidence="2">
    <location>
        <begin position="32"/>
        <end position="51"/>
    </location>
</feature>
<evidence type="ECO:0000313" key="5">
    <source>
        <dbReference type="Proteomes" id="UP000016487"/>
    </source>
</evidence>
<dbReference type="PANTHER" id="PTHR43479:SF11">
    <property type="entry name" value="ACREF_ENVCD OPERON REPRESSOR-RELATED"/>
    <property type="match status" value="1"/>
</dbReference>
<dbReference type="EMBL" id="AHBZ03000016">
    <property type="protein sequence ID" value="KAF7771492.1"/>
    <property type="molecule type" value="Genomic_DNA"/>
</dbReference>
<evidence type="ECO:0000256" key="1">
    <source>
        <dbReference type="ARBA" id="ARBA00023125"/>
    </source>
</evidence>
<evidence type="ECO:0000259" key="3">
    <source>
        <dbReference type="PROSITE" id="PS50977"/>
    </source>
</evidence>
<reference evidence="4" key="1">
    <citation type="journal article" date="2012" name="J. Bacteriol.">
        <title>Genome sequences of type strains of seven species of the marine bacterium Pseudoalteromonas.</title>
        <authorList>
            <person name="Xie B.B."/>
            <person name="Shu Y.L."/>
            <person name="Qin Q.L."/>
            <person name="Rong J.C."/>
            <person name="Zhang X.Y."/>
            <person name="Chen X.L."/>
            <person name="Shi M."/>
            <person name="He H.L."/>
            <person name="Zhou B.C."/>
            <person name="Zhang Y.Z."/>
        </authorList>
    </citation>
    <scope>NUCLEOTIDE SEQUENCE</scope>
    <source>
        <strain evidence="4">DSM 8771</strain>
    </source>
</reference>
<dbReference type="InterPro" id="IPR001647">
    <property type="entry name" value="HTH_TetR"/>
</dbReference>
<dbReference type="SUPFAM" id="SSF46689">
    <property type="entry name" value="Homeodomain-like"/>
    <property type="match status" value="1"/>
</dbReference>
<dbReference type="InterPro" id="IPR023772">
    <property type="entry name" value="DNA-bd_HTH_TetR-type_CS"/>
</dbReference>
<protein>
    <recommendedName>
        <fullName evidence="3">HTH tetR-type domain-containing protein</fullName>
    </recommendedName>
</protein>
<dbReference type="InterPro" id="IPR050624">
    <property type="entry name" value="HTH-type_Tx_Regulator"/>
</dbReference>
<dbReference type="PANTHER" id="PTHR43479">
    <property type="entry name" value="ACREF/ENVCD OPERON REPRESSOR-RELATED"/>
    <property type="match status" value="1"/>
</dbReference>
<comment type="caution">
    <text evidence="4">The sequence shown here is derived from an EMBL/GenBank/DDBJ whole genome shotgun (WGS) entry which is preliminary data.</text>
</comment>
<reference evidence="4" key="2">
    <citation type="submission" date="2015-03" db="EMBL/GenBank/DDBJ databases">
        <title>Genome sequence of Pseudoalteromonas citrea.</title>
        <authorList>
            <person name="Xie B.-B."/>
            <person name="Rong J.-C."/>
            <person name="Qin Q.-L."/>
            <person name="Zhang Y.-Z."/>
        </authorList>
    </citation>
    <scope>NUCLEOTIDE SEQUENCE</scope>
    <source>
        <strain evidence="4">DSM 8771</strain>
    </source>
</reference>